<evidence type="ECO:0000256" key="4">
    <source>
        <dbReference type="SAM" id="MobiDB-lite"/>
    </source>
</evidence>
<evidence type="ECO:0000256" key="1">
    <source>
        <dbReference type="ARBA" id="ARBA00013081"/>
    </source>
</evidence>
<dbReference type="PROSITE" id="PS51746">
    <property type="entry name" value="PPM_2"/>
    <property type="match status" value="1"/>
</dbReference>
<evidence type="ECO:0000259" key="5">
    <source>
        <dbReference type="PROSITE" id="PS51746"/>
    </source>
</evidence>
<feature type="region of interest" description="Disordered" evidence="4">
    <location>
        <begin position="14"/>
        <end position="79"/>
    </location>
</feature>
<dbReference type="AlphaFoldDB" id="A0A1D1YUF3"/>
<evidence type="ECO:0000313" key="6">
    <source>
        <dbReference type="EMBL" id="JAT58229.1"/>
    </source>
</evidence>
<name>A0A1D1YUF3_9ARAE</name>
<dbReference type="Pfam" id="PF00481">
    <property type="entry name" value="PP2C"/>
    <property type="match status" value="1"/>
</dbReference>
<feature type="compositionally biased region" description="Basic and acidic residues" evidence="4">
    <location>
        <begin position="70"/>
        <end position="79"/>
    </location>
</feature>
<evidence type="ECO:0000256" key="3">
    <source>
        <dbReference type="ARBA" id="ARBA00048336"/>
    </source>
</evidence>
<dbReference type="EC" id="3.1.3.16" evidence="1"/>
<proteinExistence type="predicted"/>
<dbReference type="SUPFAM" id="SSF81606">
    <property type="entry name" value="PP2C-like"/>
    <property type="match status" value="1"/>
</dbReference>
<dbReference type="InterPro" id="IPR036457">
    <property type="entry name" value="PPM-type-like_dom_sf"/>
</dbReference>
<dbReference type="InterPro" id="IPR001932">
    <property type="entry name" value="PPM-type_phosphatase-like_dom"/>
</dbReference>
<dbReference type="Gene3D" id="3.60.40.10">
    <property type="entry name" value="PPM-type phosphatase domain"/>
    <property type="match status" value="1"/>
</dbReference>
<comment type="catalytic activity">
    <reaction evidence="2">
        <text>O-phospho-L-seryl-[protein] + H2O = L-seryl-[protein] + phosphate</text>
        <dbReference type="Rhea" id="RHEA:20629"/>
        <dbReference type="Rhea" id="RHEA-COMP:9863"/>
        <dbReference type="Rhea" id="RHEA-COMP:11604"/>
        <dbReference type="ChEBI" id="CHEBI:15377"/>
        <dbReference type="ChEBI" id="CHEBI:29999"/>
        <dbReference type="ChEBI" id="CHEBI:43474"/>
        <dbReference type="ChEBI" id="CHEBI:83421"/>
        <dbReference type="EC" id="3.1.3.16"/>
    </reaction>
</comment>
<dbReference type="GO" id="GO:0004722">
    <property type="term" value="F:protein serine/threonine phosphatase activity"/>
    <property type="evidence" value="ECO:0007669"/>
    <property type="project" value="UniProtKB-EC"/>
</dbReference>
<accession>A0A1D1YUF3</accession>
<feature type="compositionally biased region" description="Basic and acidic residues" evidence="4">
    <location>
        <begin position="35"/>
        <end position="49"/>
    </location>
</feature>
<gene>
    <name evidence="6" type="primary">At1g18030_0</name>
    <name evidence="6" type="ORF">g.110172</name>
</gene>
<dbReference type="EMBL" id="GDJX01009707">
    <property type="protein sequence ID" value="JAT58229.1"/>
    <property type="molecule type" value="Transcribed_RNA"/>
</dbReference>
<evidence type="ECO:0000256" key="2">
    <source>
        <dbReference type="ARBA" id="ARBA00047761"/>
    </source>
</evidence>
<comment type="catalytic activity">
    <reaction evidence="3">
        <text>O-phospho-L-threonyl-[protein] + H2O = L-threonyl-[protein] + phosphate</text>
        <dbReference type="Rhea" id="RHEA:47004"/>
        <dbReference type="Rhea" id="RHEA-COMP:11060"/>
        <dbReference type="Rhea" id="RHEA-COMP:11605"/>
        <dbReference type="ChEBI" id="CHEBI:15377"/>
        <dbReference type="ChEBI" id="CHEBI:30013"/>
        <dbReference type="ChEBI" id="CHEBI:43474"/>
        <dbReference type="ChEBI" id="CHEBI:61977"/>
        <dbReference type="EC" id="3.1.3.16"/>
    </reaction>
</comment>
<protein>
    <recommendedName>
        <fullName evidence="1">protein-serine/threonine phosphatase</fullName>
        <ecNumber evidence="1">3.1.3.16</ecNumber>
    </recommendedName>
</protein>
<feature type="domain" description="PPM-type phosphatase" evidence="5">
    <location>
        <begin position="102"/>
        <end position="178"/>
    </location>
</feature>
<reference evidence="6" key="1">
    <citation type="submission" date="2015-07" db="EMBL/GenBank/DDBJ databases">
        <title>Transcriptome Assembly of Anthurium amnicola.</title>
        <authorList>
            <person name="Suzuki J."/>
        </authorList>
    </citation>
    <scope>NUCLEOTIDE SEQUENCE</scope>
</reference>
<organism evidence="6">
    <name type="scientific">Anthurium amnicola</name>
    <dbReference type="NCBI Taxonomy" id="1678845"/>
    <lineage>
        <taxon>Eukaryota</taxon>
        <taxon>Viridiplantae</taxon>
        <taxon>Streptophyta</taxon>
        <taxon>Embryophyta</taxon>
        <taxon>Tracheophyta</taxon>
        <taxon>Spermatophyta</taxon>
        <taxon>Magnoliopsida</taxon>
        <taxon>Liliopsida</taxon>
        <taxon>Araceae</taxon>
        <taxon>Pothoideae</taxon>
        <taxon>Potheae</taxon>
        <taxon>Anthurium</taxon>
    </lineage>
</organism>
<sequence length="178" mass="19477">MSEAEETNVFLKRASLFDAEDSSGKKPKVTISHIENSEKGENLDIHVSGENHCTPIEENSHNKLSSGECVTRDSRENNPTEKVALSDLEALNQCFNEESVIEADAAEDKGSRHSMEDAWVVLLDASMEFPGTLRCAHFAIYDGHGGRLAAEYAQKHLHENVLSAGLPHGCKSCQEGNP</sequence>